<organism evidence="2 3">
    <name type="scientific">Staurois parvus</name>
    <dbReference type="NCBI Taxonomy" id="386267"/>
    <lineage>
        <taxon>Eukaryota</taxon>
        <taxon>Metazoa</taxon>
        <taxon>Chordata</taxon>
        <taxon>Craniata</taxon>
        <taxon>Vertebrata</taxon>
        <taxon>Euteleostomi</taxon>
        <taxon>Amphibia</taxon>
        <taxon>Batrachia</taxon>
        <taxon>Anura</taxon>
        <taxon>Neobatrachia</taxon>
        <taxon>Ranoidea</taxon>
        <taxon>Ranidae</taxon>
        <taxon>Staurois</taxon>
    </lineage>
</organism>
<keyword evidence="1" id="KW-0812">Transmembrane</keyword>
<protein>
    <submittedName>
        <fullName evidence="2">Uncharacterized protein</fullName>
    </submittedName>
</protein>
<keyword evidence="1" id="KW-0472">Membrane</keyword>
<evidence type="ECO:0000313" key="3">
    <source>
        <dbReference type="Proteomes" id="UP001162483"/>
    </source>
</evidence>
<sequence length="67" mass="7972">MQYSPFNMISYGTRSHLHVFTQCIFLGRVSDFFERKKLLQWKHSKNPQCSGFLLCFSCILMHFAFFA</sequence>
<gene>
    <name evidence="2" type="ORF">SPARVUS_LOCUS4120723</name>
</gene>
<comment type="caution">
    <text evidence="2">The sequence shown here is derived from an EMBL/GenBank/DDBJ whole genome shotgun (WGS) entry which is preliminary data.</text>
</comment>
<evidence type="ECO:0000313" key="2">
    <source>
        <dbReference type="EMBL" id="CAI9553949.1"/>
    </source>
</evidence>
<keyword evidence="1" id="KW-1133">Transmembrane helix</keyword>
<accession>A0ABN9C1R8</accession>
<dbReference type="Proteomes" id="UP001162483">
    <property type="component" value="Unassembled WGS sequence"/>
</dbReference>
<evidence type="ECO:0000256" key="1">
    <source>
        <dbReference type="SAM" id="Phobius"/>
    </source>
</evidence>
<reference evidence="2" key="1">
    <citation type="submission" date="2023-05" db="EMBL/GenBank/DDBJ databases">
        <authorList>
            <person name="Stuckert A."/>
        </authorList>
    </citation>
    <scope>NUCLEOTIDE SEQUENCE</scope>
</reference>
<proteinExistence type="predicted"/>
<keyword evidence="3" id="KW-1185">Reference proteome</keyword>
<dbReference type="EMBL" id="CATNWA010007383">
    <property type="protein sequence ID" value="CAI9553949.1"/>
    <property type="molecule type" value="Genomic_DNA"/>
</dbReference>
<name>A0ABN9C1R8_9NEOB</name>
<feature type="transmembrane region" description="Helical" evidence="1">
    <location>
        <begin position="49"/>
        <end position="66"/>
    </location>
</feature>